<feature type="compositionally biased region" description="Polar residues" evidence="1">
    <location>
        <begin position="10"/>
        <end position="19"/>
    </location>
</feature>
<evidence type="ECO:0000313" key="3">
    <source>
        <dbReference type="Proteomes" id="UP000507245"/>
    </source>
</evidence>
<protein>
    <submittedName>
        <fullName evidence="2">Uncharacterized protein</fullName>
    </submittedName>
</protein>
<dbReference type="EMBL" id="CAEKKB010000001">
    <property type="protein sequence ID" value="CAB4292440.1"/>
    <property type="molecule type" value="Genomic_DNA"/>
</dbReference>
<feature type="compositionally biased region" description="Basic and acidic residues" evidence="1">
    <location>
        <begin position="232"/>
        <end position="243"/>
    </location>
</feature>
<gene>
    <name evidence="2" type="ORF">ORAREDHAP_LOCUS832</name>
</gene>
<name>A0A6J5VSU9_PRUAR</name>
<evidence type="ECO:0000313" key="2">
    <source>
        <dbReference type="EMBL" id="CAB4292440.1"/>
    </source>
</evidence>
<keyword evidence="3" id="KW-1185">Reference proteome</keyword>
<sequence>MRSWWWEGAGTQQEGSSSPHKILPGEIHRTRKESNPVQHTLSWLEGRGWLMVRRVIGVATAHKGVKPGGMGVGHWVTGTRRDGERVGGGGGVTKGQGRGQGASGGRGRVGTSKSRPKIANRLGGASYTLMTSAGAACGGGGWRVVGGQCGWAGRGGAVGYVVRGEGSGWGVEIWGHIGGLDEWRRSEKRIIADESPRPRLGSGIKGGKDRPKVAARSVGGCQGTNTKGRSPARADLRATARKE</sequence>
<feature type="region of interest" description="Disordered" evidence="1">
    <location>
        <begin position="1"/>
        <end position="22"/>
    </location>
</feature>
<dbReference type="Proteomes" id="UP000507245">
    <property type="component" value="Unassembled WGS sequence"/>
</dbReference>
<reference evidence="3" key="1">
    <citation type="journal article" date="2020" name="Genome Biol.">
        <title>Gamete binning: chromosome-level and haplotype-resolved genome assembly enabled by high-throughput single-cell sequencing of gamete genomes.</title>
        <authorList>
            <person name="Campoy J.A."/>
            <person name="Sun H."/>
            <person name="Goel M."/>
            <person name="Jiao W.-B."/>
            <person name="Folz-Donahue K."/>
            <person name="Wang N."/>
            <person name="Rubio M."/>
            <person name="Liu C."/>
            <person name="Kukat C."/>
            <person name="Ruiz D."/>
            <person name="Huettel B."/>
            <person name="Schneeberger K."/>
        </authorList>
    </citation>
    <scope>NUCLEOTIDE SEQUENCE [LARGE SCALE GENOMIC DNA]</scope>
    <source>
        <strain evidence="3">cv. Rojo Pasion</strain>
    </source>
</reference>
<dbReference type="AlphaFoldDB" id="A0A6J5VSU9"/>
<proteinExistence type="predicted"/>
<feature type="region of interest" description="Disordered" evidence="1">
    <location>
        <begin position="194"/>
        <end position="243"/>
    </location>
</feature>
<feature type="compositionally biased region" description="Gly residues" evidence="1">
    <location>
        <begin position="86"/>
        <end position="108"/>
    </location>
</feature>
<accession>A0A6J5VSU9</accession>
<organism evidence="2 3">
    <name type="scientific">Prunus armeniaca</name>
    <name type="common">Apricot</name>
    <name type="synonym">Armeniaca vulgaris</name>
    <dbReference type="NCBI Taxonomy" id="36596"/>
    <lineage>
        <taxon>Eukaryota</taxon>
        <taxon>Viridiplantae</taxon>
        <taxon>Streptophyta</taxon>
        <taxon>Embryophyta</taxon>
        <taxon>Tracheophyta</taxon>
        <taxon>Spermatophyta</taxon>
        <taxon>Magnoliopsida</taxon>
        <taxon>eudicotyledons</taxon>
        <taxon>Gunneridae</taxon>
        <taxon>Pentapetalae</taxon>
        <taxon>rosids</taxon>
        <taxon>fabids</taxon>
        <taxon>Rosales</taxon>
        <taxon>Rosaceae</taxon>
        <taxon>Amygdaloideae</taxon>
        <taxon>Amygdaleae</taxon>
        <taxon>Prunus</taxon>
    </lineage>
</organism>
<evidence type="ECO:0000256" key="1">
    <source>
        <dbReference type="SAM" id="MobiDB-lite"/>
    </source>
</evidence>
<feature type="region of interest" description="Disordered" evidence="1">
    <location>
        <begin position="70"/>
        <end position="117"/>
    </location>
</feature>